<proteinExistence type="predicted"/>
<dbReference type="GO" id="GO:0005634">
    <property type="term" value="C:nucleus"/>
    <property type="evidence" value="ECO:0007669"/>
    <property type="project" value="UniProtKB-SubCell"/>
</dbReference>
<name>A0AAN6ZG84_9PEZI</name>
<feature type="compositionally biased region" description="Low complexity" evidence="3">
    <location>
        <begin position="302"/>
        <end position="333"/>
    </location>
</feature>
<keyword evidence="5" id="KW-1185">Reference proteome</keyword>
<evidence type="ECO:0008006" key="6">
    <source>
        <dbReference type="Google" id="ProtNLM"/>
    </source>
</evidence>
<dbReference type="PANTHER" id="PTHR31001:SF40">
    <property type="entry name" value="ZN(II)2CYS6 TRANSCRIPTION FACTOR (EUROFUNG)"/>
    <property type="match status" value="1"/>
</dbReference>
<keyword evidence="2" id="KW-0539">Nucleus</keyword>
<sequence>MAECMGLDRDGSAYGLRPLETEIRRLVWHQLCFLDIRTCEAQGPKPAIRREEYDTQLPTNCEEEDLAADSTAAPAPATKWTPMLLSIIRFEINEMMRTVWADRRKLEMHKTTLTTMLAKIEHFRKTMYEKYNHLFDRRDPIQHYAYLVMDLLLYRLHAMVLHPFHANTTNPLPDKLSGLLVLSGISIIGTAIKLESGAMFRDWAWYLGAYQQYQIALLLATEVYYRPHAREAQKIWPCLDWVFHLDPNQPRAEKSVEVLADIMAKTDYYMGMRRVRAPTATTQAVPDKLAVKEASPPPRPSPQHTRPTPTTQQQPQQIPQQQQQQQQQLLPPQHMSPPPRMPSLAAPQQQQQQQQQHQQQMRLPQQFNPAALFSGGTMPRPGEGLYNSPGASSDGGGGGSRQLQFVGMAGAHGPGMDGVGPVAVDWAVIDALFPMDPDTGRLGFTPYAESGMGMGMGPPPEMGGPGMMGARRGSSIIGMPAGMDVGMGPLAMGWQQGQHP</sequence>
<feature type="region of interest" description="Disordered" evidence="3">
    <location>
        <begin position="279"/>
        <end position="401"/>
    </location>
</feature>
<feature type="compositionally biased region" description="Low complexity" evidence="3">
    <location>
        <begin position="348"/>
        <end position="360"/>
    </location>
</feature>
<evidence type="ECO:0000256" key="1">
    <source>
        <dbReference type="ARBA" id="ARBA00004123"/>
    </source>
</evidence>
<dbReference type="AlphaFoldDB" id="A0AAN6ZG84"/>
<comment type="subcellular location">
    <subcellularLocation>
        <location evidence="1">Nucleus</location>
    </subcellularLocation>
</comment>
<organism evidence="4 5">
    <name type="scientific">Trichocladium antarcticum</name>
    <dbReference type="NCBI Taxonomy" id="1450529"/>
    <lineage>
        <taxon>Eukaryota</taxon>
        <taxon>Fungi</taxon>
        <taxon>Dikarya</taxon>
        <taxon>Ascomycota</taxon>
        <taxon>Pezizomycotina</taxon>
        <taxon>Sordariomycetes</taxon>
        <taxon>Sordariomycetidae</taxon>
        <taxon>Sordariales</taxon>
        <taxon>Chaetomiaceae</taxon>
        <taxon>Trichocladium</taxon>
    </lineage>
</organism>
<reference evidence="4" key="1">
    <citation type="journal article" date="2023" name="Mol. Phylogenet. Evol.">
        <title>Genome-scale phylogeny and comparative genomics of the fungal order Sordariales.</title>
        <authorList>
            <person name="Hensen N."/>
            <person name="Bonometti L."/>
            <person name="Westerberg I."/>
            <person name="Brannstrom I.O."/>
            <person name="Guillou S."/>
            <person name="Cros-Aarteil S."/>
            <person name="Calhoun S."/>
            <person name="Haridas S."/>
            <person name="Kuo A."/>
            <person name="Mondo S."/>
            <person name="Pangilinan J."/>
            <person name="Riley R."/>
            <person name="LaButti K."/>
            <person name="Andreopoulos B."/>
            <person name="Lipzen A."/>
            <person name="Chen C."/>
            <person name="Yan M."/>
            <person name="Daum C."/>
            <person name="Ng V."/>
            <person name="Clum A."/>
            <person name="Steindorff A."/>
            <person name="Ohm R.A."/>
            <person name="Martin F."/>
            <person name="Silar P."/>
            <person name="Natvig D.O."/>
            <person name="Lalanne C."/>
            <person name="Gautier V."/>
            <person name="Ament-Velasquez S.L."/>
            <person name="Kruys A."/>
            <person name="Hutchinson M.I."/>
            <person name="Powell A.J."/>
            <person name="Barry K."/>
            <person name="Miller A.N."/>
            <person name="Grigoriev I.V."/>
            <person name="Debuchy R."/>
            <person name="Gladieux P."/>
            <person name="Hiltunen Thoren M."/>
            <person name="Johannesson H."/>
        </authorList>
    </citation>
    <scope>NUCLEOTIDE SEQUENCE</scope>
    <source>
        <strain evidence="4">CBS 123565</strain>
    </source>
</reference>
<dbReference type="InterPro" id="IPR050613">
    <property type="entry name" value="Sec_Metabolite_Reg"/>
</dbReference>
<dbReference type="PANTHER" id="PTHR31001">
    <property type="entry name" value="UNCHARACTERIZED TRANSCRIPTIONAL REGULATORY PROTEIN"/>
    <property type="match status" value="1"/>
</dbReference>
<comment type="caution">
    <text evidence="4">The sequence shown here is derived from an EMBL/GenBank/DDBJ whole genome shotgun (WGS) entry which is preliminary data.</text>
</comment>
<protein>
    <recommendedName>
        <fullName evidence="6">Transcription factor domain-containing protein</fullName>
    </recommendedName>
</protein>
<accession>A0AAN6ZG84</accession>
<gene>
    <name evidence="4" type="ORF">BT67DRAFT_439372</name>
</gene>
<reference evidence="4" key="2">
    <citation type="submission" date="2023-05" db="EMBL/GenBank/DDBJ databases">
        <authorList>
            <consortium name="Lawrence Berkeley National Laboratory"/>
            <person name="Steindorff A."/>
            <person name="Hensen N."/>
            <person name="Bonometti L."/>
            <person name="Westerberg I."/>
            <person name="Brannstrom I.O."/>
            <person name="Guillou S."/>
            <person name="Cros-Aarteil S."/>
            <person name="Calhoun S."/>
            <person name="Haridas S."/>
            <person name="Kuo A."/>
            <person name="Mondo S."/>
            <person name="Pangilinan J."/>
            <person name="Riley R."/>
            <person name="Labutti K."/>
            <person name="Andreopoulos B."/>
            <person name="Lipzen A."/>
            <person name="Chen C."/>
            <person name="Yanf M."/>
            <person name="Daum C."/>
            <person name="Ng V."/>
            <person name="Clum A."/>
            <person name="Ohm R."/>
            <person name="Martin F."/>
            <person name="Silar P."/>
            <person name="Natvig D."/>
            <person name="Lalanne C."/>
            <person name="Gautier V."/>
            <person name="Ament-Velasquez S.L."/>
            <person name="Kruys A."/>
            <person name="Hutchinson M.I."/>
            <person name="Powell A.J."/>
            <person name="Barry K."/>
            <person name="Miller A.N."/>
            <person name="Grigoriev I.V."/>
            <person name="Debuchy R."/>
            <person name="Gladieux P."/>
            <person name="Thoren M.H."/>
            <person name="Johannesson H."/>
        </authorList>
    </citation>
    <scope>NUCLEOTIDE SEQUENCE</scope>
    <source>
        <strain evidence="4">CBS 123565</strain>
    </source>
</reference>
<dbReference type="EMBL" id="MU853403">
    <property type="protein sequence ID" value="KAK4136374.1"/>
    <property type="molecule type" value="Genomic_DNA"/>
</dbReference>
<dbReference type="Proteomes" id="UP001304895">
    <property type="component" value="Unassembled WGS sequence"/>
</dbReference>
<evidence type="ECO:0000256" key="2">
    <source>
        <dbReference type="ARBA" id="ARBA00023242"/>
    </source>
</evidence>
<evidence type="ECO:0000313" key="4">
    <source>
        <dbReference type="EMBL" id="KAK4136374.1"/>
    </source>
</evidence>
<dbReference type="CDD" id="cd12148">
    <property type="entry name" value="fungal_TF_MHR"/>
    <property type="match status" value="1"/>
</dbReference>
<evidence type="ECO:0000256" key="3">
    <source>
        <dbReference type="SAM" id="MobiDB-lite"/>
    </source>
</evidence>
<evidence type="ECO:0000313" key="5">
    <source>
        <dbReference type="Proteomes" id="UP001304895"/>
    </source>
</evidence>